<dbReference type="PANTHER" id="PTHR30272">
    <property type="entry name" value="3-HYDROXYACYL-[ACYL-CARRIER-PROTEIN] DEHYDRATASE"/>
    <property type="match status" value="1"/>
</dbReference>
<keyword evidence="1" id="KW-0456">Lyase</keyword>
<gene>
    <name evidence="2" type="ORF">METZ01_LOCUS351628</name>
</gene>
<accession>A0A382RM42</accession>
<dbReference type="AlphaFoldDB" id="A0A382RM42"/>
<dbReference type="InterPro" id="IPR013114">
    <property type="entry name" value="FabA_FabZ"/>
</dbReference>
<sequence length="152" mass="16960">MLTPQEVLDLIPQQRPFRFIDRLVELGESAAVGEYTFRVDETFYEGHFPDNPVTPGVILVEAMCQTGLVALGIHLLGLELPREEVAKTITLFTDAEVEFARVVLPESTVRITAEKIFWRRRKLKSKVRLTLADGTYVAGGTVSGMGVPREQS</sequence>
<name>A0A382RM42_9ZZZZ</name>
<protein>
    <recommendedName>
        <fullName evidence="3">Beta-hydroxyacyl-ACP dehydratase</fullName>
    </recommendedName>
</protein>
<dbReference type="Pfam" id="PF07977">
    <property type="entry name" value="FabA"/>
    <property type="match status" value="1"/>
</dbReference>
<proteinExistence type="predicted"/>
<dbReference type="SUPFAM" id="SSF54637">
    <property type="entry name" value="Thioesterase/thiol ester dehydrase-isomerase"/>
    <property type="match status" value="1"/>
</dbReference>
<evidence type="ECO:0000313" key="2">
    <source>
        <dbReference type="EMBL" id="SVC98774.1"/>
    </source>
</evidence>
<evidence type="ECO:0008006" key="3">
    <source>
        <dbReference type="Google" id="ProtNLM"/>
    </source>
</evidence>
<dbReference type="InterPro" id="IPR029069">
    <property type="entry name" value="HotDog_dom_sf"/>
</dbReference>
<evidence type="ECO:0000256" key="1">
    <source>
        <dbReference type="ARBA" id="ARBA00023239"/>
    </source>
</evidence>
<dbReference type="PANTHER" id="PTHR30272:SF1">
    <property type="entry name" value="3-HYDROXYACYL-[ACYL-CARRIER-PROTEIN] DEHYDRATASE"/>
    <property type="match status" value="1"/>
</dbReference>
<dbReference type="GO" id="GO:0016829">
    <property type="term" value="F:lyase activity"/>
    <property type="evidence" value="ECO:0007669"/>
    <property type="project" value="UniProtKB-KW"/>
</dbReference>
<dbReference type="Gene3D" id="3.10.129.10">
    <property type="entry name" value="Hotdog Thioesterase"/>
    <property type="match status" value="1"/>
</dbReference>
<dbReference type="EMBL" id="UINC01122764">
    <property type="protein sequence ID" value="SVC98774.1"/>
    <property type="molecule type" value="Genomic_DNA"/>
</dbReference>
<reference evidence="2" key="1">
    <citation type="submission" date="2018-05" db="EMBL/GenBank/DDBJ databases">
        <authorList>
            <person name="Lanie J.A."/>
            <person name="Ng W.-L."/>
            <person name="Kazmierczak K.M."/>
            <person name="Andrzejewski T.M."/>
            <person name="Davidsen T.M."/>
            <person name="Wayne K.J."/>
            <person name="Tettelin H."/>
            <person name="Glass J.I."/>
            <person name="Rusch D."/>
            <person name="Podicherti R."/>
            <person name="Tsui H.-C.T."/>
            <person name="Winkler M.E."/>
        </authorList>
    </citation>
    <scope>NUCLEOTIDE SEQUENCE</scope>
</reference>
<organism evidence="2">
    <name type="scientific">marine metagenome</name>
    <dbReference type="NCBI Taxonomy" id="408172"/>
    <lineage>
        <taxon>unclassified sequences</taxon>
        <taxon>metagenomes</taxon>
        <taxon>ecological metagenomes</taxon>
    </lineage>
</organism>